<proteinExistence type="predicted"/>
<organism evidence="1">
    <name type="scientific">Thermocrinis ruber</name>
    <dbReference type="NCBI Taxonomy" id="75906"/>
    <lineage>
        <taxon>Bacteria</taxon>
        <taxon>Pseudomonadati</taxon>
        <taxon>Aquificota</taxon>
        <taxon>Aquificia</taxon>
        <taxon>Aquificales</taxon>
        <taxon>Aquificaceae</taxon>
        <taxon>Thermocrinis</taxon>
    </lineage>
</organism>
<dbReference type="EMBL" id="DSAC01000087">
    <property type="protein sequence ID" value="HHO74353.1"/>
    <property type="molecule type" value="Genomic_DNA"/>
</dbReference>
<accession>A0A7C5X1F2</accession>
<reference evidence="1" key="1">
    <citation type="journal article" date="2020" name="mSystems">
        <title>Genome- and Community-Level Interaction Insights into Carbon Utilization and Element Cycling Functions of Hydrothermarchaeota in Hydrothermal Sediment.</title>
        <authorList>
            <person name="Zhou Z."/>
            <person name="Liu Y."/>
            <person name="Xu W."/>
            <person name="Pan J."/>
            <person name="Luo Z.H."/>
            <person name="Li M."/>
        </authorList>
    </citation>
    <scope>NUCLEOTIDE SEQUENCE [LARGE SCALE GENOMIC DNA]</scope>
    <source>
        <strain evidence="1">SpSt-114</strain>
    </source>
</reference>
<evidence type="ECO:0000313" key="1">
    <source>
        <dbReference type="EMBL" id="HHO74353.1"/>
    </source>
</evidence>
<comment type="caution">
    <text evidence="1">The sequence shown here is derived from an EMBL/GenBank/DDBJ whole genome shotgun (WGS) entry which is preliminary data.</text>
</comment>
<dbReference type="AlphaFoldDB" id="A0A7C5X1F2"/>
<sequence>MKLRKLFREPTEADLQIAELFKDWQELSYRMQTEQLGDCTVVEVQIEPEGFDSLLGIFSSREEAMGAFLSLAEEQGWEKVPQSFVFYHAIFDGNRVIAGIKADGQVKTYDQIRLEEMIRELASKDRVVVYSVEVITYIKDVYPEIDRKTYSIAKAIAQKGFTPPSLEELAKLYGRDISTLELALDFIESLAKGTVRLPVGEVELSPLDAPLELC</sequence>
<protein>
    <submittedName>
        <fullName evidence="1">Uncharacterized protein</fullName>
    </submittedName>
</protein>
<gene>
    <name evidence="1" type="ORF">ENN04_06965</name>
</gene>
<name>A0A7C5X1F2_9AQUI</name>